<reference evidence="1" key="2">
    <citation type="journal article" date="2018" name="Nat. Commun.">
        <title>Tailed giant Tupanvirus possesses the most complete translational apparatus of the known virosphere.</title>
        <authorList>
            <person name="Abrahao J."/>
            <person name="Silva L."/>
            <person name="Silva L.S."/>
            <person name="Khalil J.Y.B."/>
            <person name="Rodrigues R."/>
            <person name="Arantes T."/>
            <person name="Assis F."/>
            <person name="Boratto P."/>
            <person name="Andrade M."/>
            <person name="Kroon E.G."/>
            <person name="Ribeiro B."/>
            <person name="Bergier I."/>
            <person name="Seligmann H."/>
            <person name="Ghigo E."/>
            <person name="Colson P."/>
            <person name="Levasseur A."/>
            <person name="Kroemer G."/>
            <person name="Raoult D."/>
            <person name="La Scola B."/>
        </authorList>
    </citation>
    <scope>NUCLEOTIDE SEQUENCE [LARGE SCALE GENOMIC DNA]</scope>
    <source>
        <strain evidence="1">Soda lake</strain>
    </source>
</reference>
<dbReference type="EMBL" id="KY523104">
    <property type="protein sequence ID" value="QKU35610.1"/>
    <property type="molecule type" value="Genomic_DNA"/>
</dbReference>
<reference evidence="1" key="1">
    <citation type="submission" date="2017-01" db="EMBL/GenBank/DDBJ databases">
        <authorList>
            <person name="Assis F.L."/>
            <person name="Abrahao J.S."/>
            <person name="Silva L."/>
            <person name="Khalil J.B."/>
            <person name="Rodrigues R."/>
            <person name="Silva L.S."/>
            <person name="Arantes T."/>
            <person name="Boratto P."/>
            <person name="Andrade M."/>
            <person name="Kroon E.G."/>
            <person name="Ribeiro B."/>
            <person name="Bergier I."/>
            <person name="Seligmann H."/>
            <person name="Ghigo E."/>
            <person name="Colson P."/>
            <person name="Levasseur A."/>
            <person name="Raoult D."/>
            <person name="Scola B.L."/>
        </authorList>
    </citation>
    <scope>NUCLEOTIDE SEQUENCE</scope>
    <source>
        <strain evidence="1">Soda lake</strain>
    </source>
</reference>
<evidence type="ECO:0000313" key="1">
    <source>
        <dbReference type="EMBL" id="QKU35610.1"/>
    </source>
</evidence>
<name>A0A6N1NNV4_9VIRU</name>
<dbReference type="GeneID" id="80519046"/>
<dbReference type="RefSeq" id="YP_010782282.1">
    <property type="nucleotide sequence ID" value="NC_075039.1"/>
</dbReference>
<organism evidence="1">
    <name type="scientific">Tupanvirus soda lake</name>
    <dbReference type="NCBI Taxonomy" id="2126985"/>
    <lineage>
        <taxon>Viruses</taxon>
        <taxon>Varidnaviria</taxon>
        <taxon>Bamfordvirae</taxon>
        <taxon>Nucleocytoviricota</taxon>
        <taxon>Megaviricetes</taxon>
        <taxon>Imitervirales</taxon>
        <taxon>Mimiviridae</taxon>
        <taxon>Megamimivirinae</taxon>
        <taxon>Tupanvirus</taxon>
        <taxon>Tupanvirus salinum</taxon>
    </lineage>
</organism>
<protein>
    <submittedName>
        <fullName evidence="1">Putative orfan</fullName>
    </submittedName>
</protein>
<proteinExistence type="predicted"/>
<dbReference type="KEGG" id="vg:80519046"/>
<sequence length="445" mass="52734">MNATNDFIYTLINNRERIVDKLSQNYKYEYLHKIFSEINNEKDPTIKINPNNKILYRLLSGNYEASRYDKSSIDWIPSEELVDGIITLANHFDIKHIEEIYTGMGILSALLSKKQNKIQITAADTFDNISTCNKLDIFPIAKRGVSDYKYYHQLKQPYPDMVISTHFFENSLEPDLTFVNNVLDLINSCNHKTIILFLPNTCTLLYENFYYLITSGKYKVYTYHVKAFDKYYYLANLMTDYYKSSIMAHILVKNDIAVHDSYLIDSSLIDSIFSTAIIPVPIIDTHCIFYKWLVTLYKDVSPKLIKRIIDTFDIQKQLHNHTEIKNVIQNFISIKPYNIPEYIYDIDEFLFWSLCVIKNLYFVFENRCQFFCFYTTVQSIKNSEIRQNINFPAWVRTLDNMYKYIYLDIVKNNSEANQWKNNRSDFYTTFNTVNEQNKKLLLKLN</sequence>
<accession>A0A6N1NNV4</accession>